<reference evidence="1 2" key="1">
    <citation type="submission" date="2018-02" db="EMBL/GenBank/DDBJ databases">
        <title>Complete genome of Nitrosopumilus ureaphilus PS0.</title>
        <authorList>
            <person name="Qin W."/>
            <person name="Zheng Y."/>
            <person name="Stahl D.A."/>
        </authorList>
    </citation>
    <scope>NUCLEOTIDE SEQUENCE [LARGE SCALE GENOMIC DNA]</scope>
    <source>
        <strain evidence="1 2">PS0</strain>
    </source>
</reference>
<dbReference type="EMBL" id="CP026995">
    <property type="protein sequence ID" value="QLH05775.1"/>
    <property type="molecule type" value="Genomic_DNA"/>
</dbReference>
<organism evidence="1 2">
    <name type="scientific">Nitrosopumilus ureiphilus</name>
    <dbReference type="NCBI Taxonomy" id="1470067"/>
    <lineage>
        <taxon>Archaea</taxon>
        <taxon>Nitrososphaerota</taxon>
        <taxon>Nitrososphaeria</taxon>
        <taxon>Nitrosopumilales</taxon>
        <taxon>Nitrosopumilaceae</taxon>
        <taxon>Nitrosopumilus</taxon>
    </lineage>
</organism>
<name>A0A7D5M434_9ARCH</name>
<sequence length="323" mass="38048">MKKIRVAFIYHENNVYLSGKHYDNTYYNFFMKALRQNKEIEIKDFPTKEIFDASALKNKFDIILLWENNDYGMPSEIKGIQELDMPVIAKGADPAGAKKSIKFHKKWKIDYYFHFHHKDFFHEQYPSNFKYKTIIFGLESSLYENIIPYDKRISNKILNSGNVGNMKITSRIINKIRNPKWNALGCYKLRTLCNKLPYVDYTHTLQHEYVGDKYPLLLQKYCSAIAACTYNPLIKYWEIPAAGCLTFMEITKKNRGEFLGYEDEKTVISIDKDNYIEKFEKYLSDPQNNKWKKIAGAGREYTLKKFTNKKAVESLLDLMKALL</sequence>
<dbReference type="OrthoDB" id="11474at2157"/>
<evidence type="ECO:0000313" key="2">
    <source>
        <dbReference type="Proteomes" id="UP000509478"/>
    </source>
</evidence>
<gene>
    <name evidence="1" type="ORF">C5F50_00760</name>
</gene>
<evidence type="ECO:0008006" key="3">
    <source>
        <dbReference type="Google" id="ProtNLM"/>
    </source>
</evidence>
<dbReference type="KEGG" id="nue:C5F50_00760"/>
<protein>
    <recommendedName>
        <fullName evidence="3">Glycosyltransferase family 1 protein</fullName>
    </recommendedName>
</protein>
<proteinExistence type="predicted"/>
<evidence type="ECO:0000313" key="1">
    <source>
        <dbReference type="EMBL" id="QLH05775.1"/>
    </source>
</evidence>
<keyword evidence="2" id="KW-1185">Reference proteome</keyword>
<dbReference type="AlphaFoldDB" id="A0A7D5M434"/>
<dbReference type="Proteomes" id="UP000509478">
    <property type="component" value="Chromosome"/>
</dbReference>
<dbReference type="RefSeq" id="WP_179371841.1">
    <property type="nucleotide sequence ID" value="NZ_CP026995.1"/>
</dbReference>
<dbReference type="GeneID" id="56066547"/>
<accession>A0A7D5M434</accession>